<evidence type="ECO:0000313" key="2">
    <source>
        <dbReference type="EMBL" id="CAA9360326.1"/>
    </source>
</evidence>
<feature type="non-terminal residue" evidence="2">
    <location>
        <position position="1"/>
    </location>
</feature>
<proteinExistence type="predicted"/>
<name>A0A6J4MI99_9ACTN</name>
<feature type="non-terminal residue" evidence="2">
    <location>
        <position position="51"/>
    </location>
</feature>
<evidence type="ECO:0000256" key="1">
    <source>
        <dbReference type="SAM" id="MobiDB-lite"/>
    </source>
</evidence>
<dbReference type="EMBL" id="CADCUJ010000091">
    <property type="protein sequence ID" value="CAA9360326.1"/>
    <property type="molecule type" value="Genomic_DNA"/>
</dbReference>
<reference evidence="2" key="1">
    <citation type="submission" date="2020-02" db="EMBL/GenBank/DDBJ databases">
        <authorList>
            <person name="Meier V. D."/>
        </authorList>
    </citation>
    <scope>NUCLEOTIDE SEQUENCE</scope>
    <source>
        <strain evidence="2">AVDCRST_MAG72</strain>
    </source>
</reference>
<dbReference type="AlphaFoldDB" id="A0A6J4MI99"/>
<gene>
    <name evidence="2" type="ORF">AVDCRST_MAG72-2196</name>
</gene>
<organism evidence="2">
    <name type="scientific">uncultured Nocardioidaceae bacterium</name>
    <dbReference type="NCBI Taxonomy" id="253824"/>
    <lineage>
        <taxon>Bacteria</taxon>
        <taxon>Bacillati</taxon>
        <taxon>Actinomycetota</taxon>
        <taxon>Actinomycetes</taxon>
        <taxon>Propionibacteriales</taxon>
        <taxon>Nocardioidaceae</taxon>
        <taxon>environmental samples</taxon>
    </lineage>
</organism>
<sequence>WSRRCHWRTRCWCSPRRCSRCRCWQVCTCSSSTRSSPYSSPGSWSGRPSRA</sequence>
<feature type="region of interest" description="Disordered" evidence="1">
    <location>
        <begin position="30"/>
        <end position="51"/>
    </location>
</feature>
<accession>A0A6J4MI99</accession>
<protein>
    <submittedName>
        <fullName evidence="2">Uncharacterized protein</fullName>
    </submittedName>
</protein>